<dbReference type="Proteomes" id="UP001566132">
    <property type="component" value="Unassembled WGS sequence"/>
</dbReference>
<dbReference type="AlphaFoldDB" id="A0ABD1E1E8"/>
<sequence length="161" mass="18573">MKRVVYMPQVHSMLLEDEAPIIIVSGITTVVLDTMYAQSEFFVWNNFDKINKSYNKGGILKLRGNILETNSTTNNIKKSSCKHRSANGHYGSCNPIKDCSQRWFLYRSSCGPKKPILKFAAVRAQQLFPREPEAIKCFYFSGITWKRQFLTKPDNRNEIIN</sequence>
<evidence type="ECO:0000313" key="2">
    <source>
        <dbReference type="Proteomes" id="UP001566132"/>
    </source>
</evidence>
<gene>
    <name evidence="1" type="ORF">ABEB36_014879</name>
</gene>
<name>A0ABD1E1E8_HYPHA</name>
<organism evidence="1 2">
    <name type="scientific">Hypothenemus hampei</name>
    <name type="common">Coffee berry borer</name>
    <dbReference type="NCBI Taxonomy" id="57062"/>
    <lineage>
        <taxon>Eukaryota</taxon>
        <taxon>Metazoa</taxon>
        <taxon>Ecdysozoa</taxon>
        <taxon>Arthropoda</taxon>
        <taxon>Hexapoda</taxon>
        <taxon>Insecta</taxon>
        <taxon>Pterygota</taxon>
        <taxon>Neoptera</taxon>
        <taxon>Endopterygota</taxon>
        <taxon>Coleoptera</taxon>
        <taxon>Polyphaga</taxon>
        <taxon>Cucujiformia</taxon>
        <taxon>Curculionidae</taxon>
        <taxon>Scolytinae</taxon>
        <taxon>Hypothenemus</taxon>
    </lineage>
</organism>
<proteinExistence type="predicted"/>
<reference evidence="1 2" key="1">
    <citation type="submission" date="2024-05" db="EMBL/GenBank/DDBJ databases">
        <title>Genetic variation in Jamaican populations of the coffee berry borer (Hypothenemus hampei).</title>
        <authorList>
            <person name="Errbii M."/>
            <person name="Myrie A."/>
        </authorList>
    </citation>
    <scope>NUCLEOTIDE SEQUENCE [LARGE SCALE GENOMIC DNA]</scope>
    <source>
        <strain evidence="1">JA-Hopewell-2020-01-JO</strain>
        <tissue evidence="1">Whole body</tissue>
    </source>
</reference>
<protein>
    <submittedName>
        <fullName evidence="1">Uncharacterized protein</fullName>
    </submittedName>
</protein>
<dbReference type="EMBL" id="JBDJPC010000014">
    <property type="protein sequence ID" value="KAL1488405.1"/>
    <property type="molecule type" value="Genomic_DNA"/>
</dbReference>
<keyword evidence="2" id="KW-1185">Reference proteome</keyword>
<accession>A0ABD1E1E8</accession>
<evidence type="ECO:0000313" key="1">
    <source>
        <dbReference type="EMBL" id="KAL1488405.1"/>
    </source>
</evidence>
<comment type="caution">
    <text evidence="1">The sequence shown here is derived from an EMBL/GenBank/DDBJ whole genome shotgun (WGS) entry which is preliminary data.</text>
</comment>